<feature type="signal peptide" evidence="6">
    <location>
        <begin position="1"/>
        <end position="26"/>
    </location>
</feature>
<keyword evidence="4" id="KW-0472">Membrane</keyword>
<accession>A8I3U1</accession>
<gene>
    <name evidence="7" type="primary">mipA</name>
    <name evidence="7" type="ordered locus">AZC_1654</name>
</gene>
<evidence type="ECO:0000256" key="3">
    <source>
        <dbReference type="ARBA" id="ARBA00022729"/>
    </source>
</evidence>
<dbReference type="AlphaFoldDB" id="A8I3U1"/>
<evidence type="ECO:0000256" key="6">
    <source>
        <dbReference type="SAM" id="SignalP"/>
    </source>
</evidence>
<proteinExistence type="inferred from homology"/>
<dbReference type="HOGENOM" id="CLU_062990_2_1_5"/>
<keyword evidence="5" id="KW-0998">Cell outer membrane</keyword>
<organism evidence="7 8">
    <name type="scientific">Azorhizobium caulinodans (strain ATCC 43989 / DSM 5975 / JCM 20966 / LMG 6465 / NBRC 14845 / NCIMB 13405 / ORS 571)</name>
    <dbReference type="NCBI Taxonomy" id="438753"/>
    <lineage>
        <taxon>Bacteria</taxon>
        <taxon>Pseudomonadati</taxon>
        <taxon>Pseudomonadota</taxon>
        <taxon>Alphaproteobacteria</taxon>
        <taxon>Hyphomicrobiales</taxon>
        <taxon>Xanthobacteraceae</taxon>
        <taxon>Azorhizobium</taxon>
    </lineage>
</organism>
<dbReference type="STRING" id="438753.AZC_1654"/>
<dbReference type="Proteomes" id="UP000000270">
    <property type="component" value="Chromosome"/>
</dbReference>
<reference evidence="7 8" key="3">
    <citation type="journal article" date="2008" name="BMC Genomics">
        <title>The genome of the versatile nitrogen fixer Azorhizobium caulinodans ORS571.</title>
        <authorList>
            <person name="Lee KB."/>
            <person name="Backer P.D."/>
            <person name="Aono T."/>
            <person name="Liu CT."/>
            <person name="Suzuki S."/>
            <person name="Suzuki T."/>
            <person name="Kaneko T."/>
            <person name="Yamada M."/>
            <person name="Tabata S."/>
            <person name="Kupfer D.M."/>
            <person name="Najar F.Z."/>
            <person name="Wiley G.B."/>
            <person name="Roe B."/>
            <person name="Binnewies T.T."/>
            <person name="Ussery D.W."/>
            <person name="D'Haeze W."/>
            <person name="Herder J.D."/>
            <person name="Gevers D."/>
            <person name="Vereecke D."/>
            <person name="Holsters M."/>
            <person name="Oyaizu H."/>
        </authorList>
    </citation>
    <scope>NUCLEOTIDE SEQUENCE [LARGE SCALE GENOMIC DNA]</scope>
    <source>
        <strain evidence="8">ATCC 43989 / DSM 5975 / JCM 20966 / LMG 6465 / NBRC 14845 / NCIMB 13405 / ORS 571</strain>
    </source>
</reference>
<dbReference type="PANTHER" id="PTHR38776:SF1">
    <property type="entry name" value="MLTA-INTERACTING PROTEIN-RELATED"/>
    <property type="match status" value="1"/>
</dbReference>
<evidence type="ECO:0000313" key="8">
    <source>
        <dbReference type="Proteomes" id="UP000000270"/>
    </source>
</evidence>
<dbReference type="KEGG" id="azc:AZC_1654"/>
<reference evidence="7 8" key="4">
    <citation type="journal article" date="2009" name="Appl. Environ. Microbiol.">
        <title>Comparative genome-wide transcriptional profiling of Azorhizobium caulinodans ORS571 grown under free-living and symbiotic conditions.</title>
        <authorList>
            <person name="Tsukada S."/>
            <person name="Aono T."/>
            <person name="Akiba N."/>
            <person name="Lee KB."/>
            <person name="Liu CT."/>
            <person name="Toyazaki H."/>
            <person name="Oyaizu H."/>
        </authorList>
    </citation>
    <scope>NUCLEOTIDE SEQUENCE [LARGE SCALE GENOMIC DNA]</scope>
    <source>
        <strain evidence="8">ATCC 43989 / DSM 5975 / JCM 20966 / LMG 6465 / NBRC 14845 / NCIMB 13405 / ORS 571</strain>
    </source>
</reference>
<evidence type="ECO:0000256" key="5">
    <source>
        <dbReference type="ARBA" id="ARBA00023237"/>
    </source>
</evidence>
<dbReference type="GO" id="GO:0009279">
    <property type="term" value="C:cell outer membrane"/>
    <property type="evidence" value="ECO:0007669"/>
    <property type="project" value="UniProtKB-SubCell"/>
</dbReference>
<protein>
    <submittedName>
        <fullName evidence="7">MltA-interacting protein</fullName>
    </submittedName>
</protein>
<keyword evidence="3 6" id="KW-0732">Signal</keyword>
<dbReference type="RefSeq" id="WP_012170182.1">
    <property type="nucleotide sequence ID" value="NC_009937.1"/>
</dbReference>
<dbReference type="PANTHER" id="PTHR38776">
    <property type="entry name" value="MLTA-INTERACTING PROTEIN-RELATED"/>
    <property type="match status" value="1"/>
</dbReference>
<keyword evidence="8" id="KW-1185">Reference proteome</keyword>
<reference evidence="7 8" key="6">
    <citation type="journal article" date="2011" name="Appl. Environ. Microbiol.">
        <title>Involvement of the azorhizobial chromosome partition gene (parA) in the onset of bacteroid differentiation during Sesbania rostrata stem nodule development.</title>
        <authorList>
            <person name="Liu CT."/>
            <person name="Lee KB."/>
            <person name="Wang YS."/>
            <person name="Peng MH."/>
            <person name="Lee KT."/>
            <person name="Suzuki S."/>
            <person name="Suzuki T."/>
            <person name="Oyaizu H."/>
        </authorList>
    </citation>
    <scope>NUCLEOTIDE SEQUENCE [LARGE SCALE GENOMIC DNA]</scope>
    <source>
        <strain evidence="8">ATCC 43989 / DSM 5975 / JCM 20966 / LMG 6465 / NBRC 14845 / NCIMB 13405 / ORS 571</strain>
    </source>
</reference>
<reference evidence="7 8" key="5">
    <citation type="journal article" date="2010" name="Appl. Environ. Microbiol.">
        <title>phrR-like gene praR of Azorhizobium caulinodans ORS571 is essential for symbiosis with Sesbania rostrata and is involved in expression of reb genes.</title>
        <authorList>
            <person name="Akiba N."/>
            <person name="Aono T."/>
            <person name="Toyazaki H."/>
            <person name="Sato S."/>
            <person name="Oyaizu H."/>
        </authorList>
    </citation>
    <scope>NUCLEOTIDE SEQUENCE [LARGE SCALE GENOMIC DNA]</scope>
    <source>
        <strain evidence="8">ATCC 43989 / DSM 5975 / JCM 20966 / LMG 6465 / NBRC 14845 / NCIMB 13405 / ORS 571</strain>
    </source>
</reference>
<reference evidence="8" key="2">
    <citation type="submission" date="2007-04" db="EMBL/GenBank/DDBJ databases">
        <title>Complete genome sequence of the nitrogen-fixing bacterium Azorhizobium caulinodans ORS571.</title>
        <authorList>
            <person name="Lee K.B."/>
            <person name="Backer P.D."/>
            <person name="Aono T."/>
            <person name="Liu C.T."/>
            <person name="Suzuki S."/>
            <person name="Suzuki T."/>
            <person name="Kaneko T."/>
            <person name="Yamada M."/>
            <person name="Tabata S."/>
            <person name="Kupfer D.M."/>
            <person name="Najar F.Z."/>
            <person name="Wiley G.B."/>
            <person name="Roe B."/>
            <person name="Binnewies T."/>
            <person name="Ussery D."/>
            <person name="Vereecke D."/>
            <person name="Gevers D."/>
            <person name="Holsters M."/>
            <person name="Oyaizu H."/>
        </authorList>
    </citation>
    <scope>NUCLEOTIDE SEQUENCE [LARGE SCALE GENOMIC DNA]</scope>
    <source>
        <strain evidence="8">ATCC 43989 / DSM 5975 / JCM 20966 / LMG 6465 / NBRC 14845 / NCIMB 13405 / ORS 571</strain>
    </source>
</reference>
<dbReference type="EMBL" id="AP009384">
    <property type="protein sequence ID" value="BAF87652.1"/>
    <property type="molecule type" value="Genomic_DNA"/>
</dbReference>
<evidence type="ECO:0000313" key="7">
    <source>
        <dbReference type="EMBL" id="BAF87652.1"/>
    </source>
</evidence>
<dbReference type="eggNOG" id="COG3713">
    <property type="taxonomic scope" value="Bacteria"/>
</dbReference>
<comment type="subcellular location">
    <subcellularLocation>
        <location evidence="1">Cell outer membrane</location>
    </subcellularLocation>
</comment>
<dbReference type="InterPro" id="IPR010583">
    <property type="entry name" value="MipA"/>
</dbReference>
<reference evidence="7 8" key="1">
    <citation type="journal article" date="2007" name="Appl. Environ. Microbiol.">
        <title>Rhizobial factors required for stem nodule maturation and maintenance in Sesbania rostrata-Azorhizobium caulinodans ORS571 symbiosis.</title>
        <authorList>
            <person name="Suzuki S."/>
            <person name="Aono T."/>
            <person name="Lee KB."/>
            <person name="Suzuki T."/>
            <person name="Liu CT."/>
            <person name="Miwa H."/>
            <person name="Wakao S."/>
            <person name="Iki T."/>
            <person name="Oyaizu H."/>
        </authorList>
    </citation>
    <scope>NUCLEOTIDE SEQUENCE [LARGE SCALE GENOMIC DNA]</scope>
    <source>
        <strain evidence="8">ATCC 43989 / DSM 5975 / JCM 20966 / LMG 6465 / NBRC 14845 / NCIMB 13405 / ORS 571</strain>
    </source>
</reference>
<feature type="chain" id="PRO_5002724115" evidence="6">
    <location>
        <begin position="27"/>
        <end position="265"/>
    </location>
</feature>
<evidence type="ECO:0000256" key="1">
    <source>
        <dbReference type="ARBA" id="ARBA00004442"/>
    </source>
</evidence>
<evidence type="ECO:0000256" key="4">
    <source>
        <dbReference type="ARBA" id="ARBA00023136"/>
    </source>
</evidence>
<name>A8I3U1_AZOC5</name>
<comment type="similarity">
    <text evidence="2">Belongs to the MipA/OmpV family.</text>
</comment>
<dbReference type="Pfam" id="PF06629">
    <property type="entry name" value="MipA"/>
    <property type="match status" value="1"/>
</dbReference>
<sequence length="265" mass="27669">MNKINVLSRALLAGLLLAAAGAPALAEDPASGGWIVTLGVQTSYGPSYPGARNTDIGFMPSFDIRDAGEPATFGAPDDDLSITLFKLGGISMGPTFSLRGSRPNNALFGLPGYSTAPQFGVFAEFWPLDKAIRLRGEIRQGVKEDDGITGTLGLDWVTYAGPLTFGIGPRLQFADSSAMQTAFGVTPLTTFINPTLTPYTPGAGVTSTGLAGSVAFSPARSWTTTLFGGYDRLVGAAAASPVTKRLDGVNQMTFGVSLEREFSFP</sequence>
<evidence type="ECO:0000256" key="2">
    <source>
        <dbReference type="ARBA" id="ARBA00005722"/>
    </source>
</evidence>